<name>I8IWH3_9BACL</name>
<dbReference type="SUPFAM" id="SSF54427">
    <property type="entry name" value="NTF2-like"/>
    <property type="match status" value="1"/>
</dbReference>
<comment type="caution">
    <text evidence="2">The sequence shown here is derived from an EMBL/GenBank/DDBJ whole genome shotgun (WGS) entry which is preliminary data.</text>
</comment>
<dbReference type="Proteomes" id="UP000004080">
    <property type="component" value="Unassembled WGS sequence"/>
</dbReference>
<dbReference type="Pfam" id="PF14534">
    <property type="entry name" value="DUF4440"/>
    <property type="match status" value="1"/>
</dbReference>
<dbReference type="OrthoDB" id="121974at2"/>
<evidence type="ECO:0000259" key="1">
    <source>
        <dbReference type="Pfam" id="PF14534"/>
    </source>
</evidence>
<reference evidence="2 3" key="1">
    <citation type="journal article" date="2012" name="J. Bacteriol.">
        <title>Genome of Bacillus macauensis ZFHKF-1, a Long-Chain-Forming Bacterium.</title>
        <authorList>
            <person name="Cai L."/>
            <person name="Zhang T."/>
        </authorList>
    </citation>
    <scope>NUCLEOTIDE SEQUENCE [LARGE SCALE GENOMIC DNA]</scope>
    <source>
        <strain evidence="2 3">ZFHKF-1</strain>
    </source>
</reference>
<sequence length="131" mass="15198">MEPTLKDHLQALEESHLKIDVRKNSTKLAELLADTFFEIGSSGYRYDKKDCLETGVVLTEMSLHNYEIHLLASDVVLATYFIVDRTRSRNTFRSSIWKVIDDRWQLYFHQGTITPLLLREVLAETGKQNPL</sequence>
<dbReference type="AlphaFoldDB" id="I8IWH3"/>
<feature type="domain" description="DUF4440" evidence="1">
    <location>
        <begin position="9"/>
        <end position="106"/>
    </location>
</feature>
<dbReference type="InterPro" id="IPR032710">
    <property type="entry name" value="NTF2-like_dom_sf"/>
</dbReference>
<dbReference type="Gene3D" id="3.10.450.50">
    <property type="match status" value="1"/>
</dbReference>
<dbReference type="eggNOG" id="COG4994">
    <property type="taxonomic scope" value="Bacteria"/>
</dbReference>
<gene>
    <name evidence="2" type="ORF">A374_18524</name>
</gene>
<accession>I8IWH3</accession>
<dbReference type="STRING" id="1196324.A374_18524"/>
<organism evidence="2 3">
    <name type="scientific">Fictibacillus macauensis ZFHKF-1</name>
    <dbReference type="NCBI Taxonomy" id="1196324"/>
    <lineage>
        <taxon>Bacteria</taxon>
        <taxon>Bacillati</taxon>
        <taxon>Bacillota</taxon>
        <taxon>Bacilli</taxon>
        <taxon>Bacillales</taxon>
        <taxon>Fictibacillaceae</taxon>
        <taxon>Fictibacillus</taxon>
    </lineage>
</organism>
<evidence type="ECO:0000313" key="2">
    <source>
        <dbReference type="EMBL" id="EIT83851.1"/>
    </source>
</evidence>
<dbReference type="InterPro" id="IPR027843">
    <property type="entry name" value="DUF4440"/>
</dbReference>
<dbReference type="EMBL" id="AKKV01000043">
    <property type="protein sequence ID" value="EIT83851.1"/>
    <property type="molecule type" value="Genomic_DNA"/>
</dbReference>
<evidence type="ECO:0000313" key="3">
    <source>
        <dbReference type="Proteomes" id="UP000004080"/>
    </source>
</evidence>
<proteinExistence type="predicted"/>
<keyword evidence="3" id="KW-1185">Reference proteome</keyword>
<protein>
    <recommendedName>
        <fullName evidence="1">DUF4440 domain-containing protein</fullName>
    </recommendedName>
</protein>
<dbReference type="PATRIC" id="fig|1196324.3.peg.3774"/>
<dbReference type="RefSeq" id="WP_007203772.1">
    <property type="nucleotide sequence ID" value="NZ_AKKV01000043.1"/>
</dbReference>